<evidence type="ECO:0000256" key="1">
    <source>
        <dbReference type="SAM" id="MobiDB-lite"/>
    </source>
</evidence>
<organism evidence="2 3">
    <name type="scientific">Brassica carinata</name>
    <name type="common">Ethiopian mustard</name>
    <name type="synonym">Abyssinian cabbage</name>
    <dbReference type="NCBI Taxonomy" id="52824"/>
    <lineage>
        <taxon>Eukaryota</taxon>
        <taxon>Viridiplantae</taxon>
        <taxon>Streptophyta</taxon>
        <taxon>Embryophyta</taxon>
        <taxon>Tracheophyta</taxon>
        <taxon>Spermatophyta</taxon>
        <taxon>Magnoliopsida</taxon>
        <taxon>eudicotyledons</taxon>
        <taxon>Gunneridae</taxon>
        <taxon>Pentapetalae</taxon>
        <taxon>rosids</taxon>
        <taxon>malvids</taxon>
        <taxon>Brassicales</taxon>
        <taxon>Brassicaceae</taxon>
        <taxon>Brassiceae</taxon>
        <taxon>Brassica</taxon>
    </lineage>
</organism>
<dbReference type="EMBL" id="JAAMPC010000010">
    <property type="protein sequence ID" value="KAG2285402.1"/>
    <property type="molecule type" value="Genomic_DNA"/>
</dbReference>
<dbReference type="AlphaFoldDB" id="A0A8X7RCY7"/>
<proteinExistence type="predicted"/>
<evidence type="ECO:0000313" key="3">
    <source>
        <dbReference type="Proteomes" id="UP000886595"/>
    </source>
</evidence>
<reference evidence="2 3" key="1">
    <citation type="submission" date="2020-02" db="EMBL/GenBank/DDBJ databases">
        <authorList>
            <person name="Ma Q."/>
            <person name="Huang Y."/>
            <person name="Song X."/>
            <person name="Pei D."/>
        </authorList>
    </citation>
    <scope>NUCLEOTIDE SEQUENCE [LARGE SCALE GENOMIC DNA]</scope>
    <source>
        <strain evidence="2">Sxm20200214</strain>
        <tissue evidence="2">Leaf</tissue>
    </source>
</reference>
<keyword evidence="3" id="KW-1185">Reference proteome</keyword>
<evidence type="ECO:0000313" key="2">
    <source>
        <dbReference type="EMBL" id="KAG2285402.1"/>
    </source>
</evidence>
<gene>
    <name evidence="2" type="ORF">Bca52824_045006</name>
</gene>
<accession>A0A8X7RCY7</accession>
<name>A0A8X7RCY7_BRACI</name>
<feature type="compositionally biased region" description="Gly residues" evidence="1">
    <location>
        <begin position="1"/>
        <end position="11"/>
    </location>
</feature>
<dbReference type="Proteomes" id="UP000886595">
    <property type="component" value="Unassembled WGS sequence"/>
</dbReference>
<feature type="region of interest" description="Disordered" evidence="1">
    <location>
        <begin position="1"/>
        <end position="39"/>
    </location>
</feature>
<feature type="compositionally biased region" description="Low complexity" evidence="1">
    <location>
        <begin position="12"/>
        <end position="26"/>
    </location>
</feature>
<protein>
    <submittedName>
        <fullName evidence="2">Uncharacterized protein</fullName>
    </submittedName>
</protein>
<sequence length="91" mass="10087">MDCSRRGGGGASSSAKMPSSSTEKSSVTATLRTKREEAAEMEREAEIVWRLKEREGGRRETEEGLEMVKGRDLGVKVERAREEAEAAMVKR</sequence>
<comment type="caution">
    <text evidence="2">The sequence shown here is derived from an EMBL/GenBank/DDBJ whole genome shotgun (WGS) entry which is preliminary data.</text>
</comment>